<dbReference type="HOGENOM" id="CLU_1700301_0_0_2"/>
<dbReference type="RefSeq" id="WP_013328194.1">
    <property type="nucleotide sequence ID" value="NC_014507.1"/>
</dbReference>
<name>E1RF67_METP4</name>
<dbReference type="GeneID" id="9742680"/>
<accession>E1RF67</accession>
<sequence length="154" mass="17049" precursor="true">MMNNKKIPFFLIVSILLILVIAIALLQLNGSPETAAPDSVRSNIIGIDPLDSQYYADDEIVISGNTTLPAGDEIRVHFYQSSFIHGKIRPNKTSIEIVTDVLPGESGNNRWTTVINTTGFWPGENVVMAYSNTNKEINASRIVILNNRDKIGEY</sequence>
<reference evidence="1 2" key="1">
    <citation type="journal article" date="2010" name="Stand. Genomic Sci.">
        <title>Complete genome sequence of Methanoplanus petrolearius type strain (SEBR 4847).</title>
        <authorList>
            <person name="Brambilla E."/>
            <person name="Djao O.D."/>
            <person name="Daligault H."/>
            <person name="Lapidus A."/>
            <person name="Lucas S."/>
            <person name="Hammon N."/>
            <person name="Nolan M."/>
            <person name="Tice H."/>
            <person name="Cheng J.F."/>
            <person name="Han C."/>
            <person name="Tapia R."/>
            <person name="Goodwin L."/>
            <person name="Pitluck S."/>
            <person name="Liolios K."/>
            <person name="Ivanova N."/>
            <person name="Mavromatis K."/>
            <person name="Mikhailova N."/>
            <person name="Pati A."/>
            <person name="Chen A."/>
            <person name="Palaniappan K."/>
            <person name="Land M."/>
            <person name="Hauser L."/>
            <person name="Chang Y.J."/>
            <person name="Jeffries C.D."/>
            <person name="Rohde M."/>
            <person name="Spring S."/>
            <person name="Sikorski J."/>
            <person name="Goker M."/>
            <person name="Woyke T."/>
            <person name="Bristow J."/>
            <person name="Eisen J.A."/>
            <person name="Markowitz V."/>
            <person name="Hugenholtz P."/>
            <person name="Kyrpides N.C."/>
            <person name="Klenk H.P."/>
        </authorList>
    </citation>
    <scope>NUCLEOTIDE SEQUENCE [LARGE SCALE GENOMIC DNA]</scope>
    <source>
        <strain evidence="2">DSM 11571 / OCM 486 / SEBR 4847</strain>
    </source>
</reference>
<organism evidence="1 2">
    <name type="scientific">Methanolacinia petrolearia (strain DSM 11571 / OCM 486 / SEBR 4847)</name>
    <name type="common">Methanoplanus petrolearius</name>
    <dbReference type="NCBI Taxonomy" id="679926"/>
    <lineage>
        <taxon>Archaea</taxon>
        <taxon>Methanobacteriati</taxon>
        <taxon>Methanobacteriota</taxon>
        <taxon>Stenosarchaea group</taxon>
        <taxon>Methanomicrobia</taxon>
        <taxon>Methanomicrobiales</taxon>
        <taxon>Methanomicrobiaceae</taxon>
        <taxon>Methanolacinia</taxon>
    </lineage>
</organism>
<dbReference type="eggNOG" id="arCOG03906">
    <property type="taxonomic scope" value="Archaea"/>
</dbReference>
<keyword evidence="2" id="KW-1185">Reference proteome</keyword>
<proteinExistence type="predicted"/>
<evidence type="ECO:0000313" key="2">
    <source>
        <dbReference type="Proteomes" id="UP000006565"/>
    </source>
</evidence>
<evidence type="ECO:0000313" key="1">
    <source>
        <dbReference type="EMBL" id="ADN35015.1"/>
    </source>
</evidence>
<dbReference type="EMBL" id="CP002117">
    <property type="protein sequence ID" value="ADN35015.1"/>
    <property type="molecule type" value="Genomic_DNA"/>
</dbReference>
<gene>
    <name evidence="1" type="ordered locus">Mpet_0237</name>
</gene>
<dbReference type="KEGG" id="mpi:Mpet_0237"/>
<protein>
    <submittedName>
        <fullName evidence="1">Uncharacterized protein</fullName>
    </submittedName>
</protein>
<dbReference type="Proteomes" id="UP000006565">
    <property type="component" value="Chromosome"/>
</dbReference>
<dbReference type="AlphaFoldDB" id="E1RF67"/>